<dbReference type="EC" id="3.6.1.31" evidence="8"/>
<evidence type="ECO:0000256" key="3">
    <source>
        <dbReference type="ARBA" id="ARBA00001947"/>
    </source>
</evidence>
<evidence type="ECO:0000256" key="17">
    <source>
        <dbReference type="ARBA" id="ARBA00022840"/>
    </source>
</evidence>
<dbReference type="InterPro" id="IPR002496">
    <property type="entry name" value="PRib_AMP_CycHydrolase_dom"/>
</dbReference>
<comment type="pathway">
    <text evidence="4">Amino-acid biosynthesis; L-histidine biosynthesis; L-histidine from 5-phospho-alpha-D-ribose 1-diphosphate: step 9/9.</text>
</comment>
<dbReference type="STRING" id="403673.A0A177WHT9"/>
<dbReference type="Proteomes" id="UP000077115">
    <property type="component" value="Unassembled WGS sequence"/>
</dbReference>
<dbReference type="InterPro" id="IPR016298">
    <property type="entry name" value="Histidine_synth_trifunct"/>
</dbReference>
<evidence type="ECO:0000256" key="13">
    <source>
        <dbReference type="ARBA" id="ARBA00022723"/>
    </source>
</evidence>
<dbReference type="InterPro" id="IPR012131">
    <property type="entry name" value="Hstdl_DH"/>
</dbReference>
<dbReference type="GO" id="GO:0004636">
    <property type="term" value="F:phosphoribosyl-ATP diphosphatase activity"/>
    <property type="evidence" value="ECO:0007669"/>
    <property type="project" value="UniProtKB-EC"/>
</dbReference>
<organism evidence="24 25">
    <name type="scientific">Batrachochytrium dendrobatidis (strain JEL423)</name>
    <dbReference type="NCBI Taxonomy" id="403673"/>
    <lineage>
        <taxon>Eukaryota</taxon>
        <taxon>Fungi</taxon>
        <taxon>Fungi incertae sedis</taxon>
        <taxon>Chytridiomycota</taxon>
        <taxon>Chytridiomycota incertae sedis</taxon>
        <taxon>Chytridiomycetes</taxon>
        <taxon>Rhizophydiales</taxon>
        <taxon>Rhizophydiales incertae sedis</taxon>
        <taxon>Batrachochytrium</taxon>
    </lineage>
</organism>
<dbReference type="HAMAP" id="MF_01024">
    <property type="entry name" value="HisD"/>
    <property type="match status" value="1"/>
</dbReference>
<dbReference type="EMBL" id="DS022303">
    <property type="protein sequence ID" value="OAJ39678.1"/>
    <property type="molecule type" value="Genomic_DNA"/>
</dbReference>
<dbReference type="GO" id="GO:0000105">
    <property type="term" value="P:L-histidine biosynthetic process"/>
    <property type="evidence" value="ECO:0007669"/>
    <property type="project" value="UniProtKB-UniPathway"/>
</dbReference>
<name>A0A177WHT9_BATDL</name>
<dbReference type="GO" id="GO:0051287">
    <property type="term" value="F:NAD binding"/>
    <property type="evidence" value="ECO:0007669"/>
    <property type="project" value="InterPro"/>
</dbReference>
<evidence type="ECO:0000256" key="22">
    <source>
        <dbReference type="ARBA" id="ARBA00049489"/>
    </source>
</evidence>
<dbReference type="CDD" id="cd06572">
    <property type="entry name" value="Histidinol_dh"/>
    <property type="match status" value="1"/>
</dbReference>
<feature type="domain" description="Phosphoribosyl-AMP cyclohydrolase" evidence="23">
    <location>
        <begin position="122"/>
        <end position="193"/>
    </location>
</feature>
<dbReference type="SUPFAM" id="SSF141734">
    <property type="entry name" value="HisI-like"/>
    <property type="match status" value="1"/>
</dbReference>
<dbReference type="PANTHER" id="PTHR21256:SF2">
    <property type="entry name" value="HISTIDINE BIOSYNTHESIS TRIFUNCTIONAL PROTEIN"/>
    <property type="match status" value="1"/>
</dbReference>
<reference evidence="24 25" key="1">
    <citation type="submission" date="2006-10" db="EMBL/GenBank/DDBJ databases">
        <title>The Genome Sequence of Batrachochytrium dendrobatidis JEL423.</title>
        <authorList>
            <consortium name="The Broad Institute Genome Sequencing Platform"/>
            <person name="Birren B."/>
            <person name="Lander E."/>
            <person name="Galagan J."/>
            <person name="Cuomo C."/>
            <person name="Devon K."/>
            <person name="Jaffe D."/>
            <person name="Butler J."/>
            <person name="Alvarez P."/>
            <person name="Gnerre S."/>
            <person name="Grabherr M."/>
            <person name="Kleber M."/>
            <person name="Mauceli E."/>
            <person name="Brockman W."/>
            <person name="Young S."/>
            <person name="LaButti K."/>
            <person name="Sykes S."/>
            <person name="DeCaprio D."/>
            <person name="Crawford M."/>
            <person name="Koehrsen M."/>
            <person name="Engels R."/>
            <person name="Montgomery P."/>
            <person name="Pearson M."/>
            <person name="Howarth C."/>
            <person name="Larson L."/>
            <person name="White J."/>
            <person name="O'Leary S."/>
            <person name="Kodira C."/>
            <person name="Zeng Q."/>
            <person name="Yandava C."/>
            <person name="Alvarado L."/>
            <person name="Longcore J."/>
            <person name="James T."/>
        </authorList>
    </citation>
    <scope>NUCLEOTIDE SEQUENCE [LARGE SCALE GENOMIC DNA]</scope>
    <source>
        <strain evidence="24 25">JEL423</strain>
    </source>
</reference>
<comment type="catalytic activity">
    <reaction evidence="1">
        <text>1-(5-phospho-beta-D-ribosyl)-5'-AMP + H2O = 1-(5-phospho-beta-D-ribosyl)-5-[(5-phospho-beta-D-ribosylamino)methylideneamino]imidazole-4-carboxamide</text>
        <dbReference type="Rhea" id="RHEA:20049"/>
        <dbReference type="ChEBI" id="CHEBI:15377"/>
        <dbReference type="ChEBI" id="CHEBI:58435"/>
        <dbReference type="ChEBI" id="CHEBI:59457"/>
        <dbReference type="EC" id="3.5.4.19"/>
    </reaction>
</comment>
<evidence type="ECO:0000256" key="20">
    <source>
        <dbReference type="ARBA" id="ARBA00023102"/>
    </source>
</evidence>
<comment type="cofactor">
    <cofactor evidence="3">
        <name>Zn(2+)</name>
        <dbReference type="ChEBI" id="CHEBI:29105"/>
    </cofactor>
</comment>
<dbReference type="Pfam" id="PF00815">
    <property type="entry name" value="Histidinol_dh"/>
    <property type="match status" value="1"/>
</dbReference>
<dbReference type="AlphaFoldDB" id="A0A177WHT9"/>
<dbReference type="FunFam" id="3.40.50.1980:FF:000050">
    <property type="entry name" value="Histidine biosynthesis trifunctional protein"/>
    <property type="match status" value="1"/>
</dbReference>
<evidence type="ECO:0000256" key="10">
    <source>
        <dbReference type="ARBA" id="ARBA00012965"/>
    </source>
</evidence>
<dbReference type="eggNOG" id="KOG4311">
    <property type="taxonomic scope" value="Eukaryota"/>
</dbReference>
<dbReference type="GO" id="GO:0046872">
    <property type="term" value="F:metal ion binding"/>
    <property type="evidence" value="ECO:0007669"/>
    <property type="project" value="UniProtKB-KW"/>
</dbReference>
<keyword evidence="16" id="KW-0862">Zinc</keyword>
<evidence type="ECO:0000313" key="25">
    <source>
        <dbReference type="Proteomes" id="UP000077115"/>
    </source>
</evidence>
<dbReference type="Pfam" id="PF01503">
    <property type="entry name" value="PRA-PH"/>
    <property type="match status" value="1"/>
</dbReference>
<evidence type="ECO:0000256" key="2">
    <source>
        <dbReference type="ARBA" id="ARBA00001460"/>
    </source>
</evidence>
<dbReference type="PROSITE" id="PS00611">
    <property type="entry name" value="HISOL_DEHYDROGENASE"/>
    <property type="match status" value="1"/>
</dbReference>
<dbReference type="PIRSF" id="PIRSF001257">
    <property type="entry name" value="His_trifunctional"/>
    <property type="match status" value="1"/>
</dbReference>
<comment type="pathway">
    <text evidence="6">Amino-acid biosynthesis; L-histidine biosynthesis; L-histidine from 5-phospho-alpha-D-ribose 1-diphosphate: step 2/9.</text>
</comment>
<evidence type="ECO:0000256" key="5">
    <source>
        <dbReference type="ARBA" id="ARBA00005169"/>
    </source>
</evidence>
<dbReference type="PRINTS" id="PR00083">
    <property type="entry name" value="HOLDHDRGNASE"/>
</dbReference>
<dbReference type="Gene3D" id="1.10.287.1080">
    <property type="entry name" value="MazG-like"/>
    <property type="match status" value="1"/>
</dbReference>
<evidence type="ECO:0000256" key="4">
    <source>
        <dbReference type="ARBA" id="ARBA00004940"/>
    </source>
</evidence>
<dbReference type="GO" id="GO:0004635">
    <property type="term" value="F:phosphoribosyl-AMP cyclohydrolase activity"/>
    <property type="evidence" value="ECO:0007669"/>
    <property type="project" value="UniProtKB-EC"/>
</dbReference>
<dbReference type="Gene3D" id="3.40.50.1980">
    <property type="entry name" value="Nitrogenase molybdenum iron protein domain"/>
    <property type="match status" value="2"/>
</dbReference>
<comment type="pathway">
    <text evidence="5">Amino-acid biosynthesis; L-histidine biosynthesis; L-histidine from 5-phospho-alpha-D-ribose 1-diphosphate: step 3/9.</text>
</comment>
<evidence type="ECO:0000256" key="18">
    <source>
        <dbReference type="ARBA" id="ARBA00023002"/>
    </source>
</evidence>
<dbReference type="UniPathway" id="UPA00031">
    <property type="reaction ID" value="UER00007"/>
</dbReference>
<evidence type="ECO:0000256" key="8">
    <source>
        <dbReference type="ARBA" id="ARBA00012414"/>
    </source>
</evidence>
<evidence type="ECO:0000256" key="11">
    <source>
        <dbReference type="ARBA" id="ARBA00017884"/>
    </source>
</evidence>
<dbReference type="FunFam" id="3.40.50.1980:FF:000001">
    <property type="entry name" value="Histidinol dehydrogenase"/>
    <property type="match status" value="1"/>
</dbReference>
<evidence type="ECO:0000256" key="7">
    <source>
        <dbReference type="ARBA" id="ARBA00008260"/>
    </source>
</evidence>
<evidence type="ECO:0000256" key="14">
    <source>
        <dbReference type="ARBA" id="ARBA00022741"/>
    </source>
</evidence>
<dbReference type="NCBIfam" id="TIGR00069">
    <property type="entry name" value="hisD"/>
    <property type="match status" value="1"/>
</dbReference>
<dbReference type="Gene3D" id="1.20.5.1300">
    <property type="match status" value="1"/>
</dbReference>
<evidence type="ECO:0000313" key="24">
    <source>
        <dbReference type="EMBL" id="OAJ39678.1"/>
    </source>
</evidence>
<dbReference type="InterPro" id="IPR021130">
    <property type="entry name" value="PRib-ATP_PPHydrolase-like"/>
</dbReference>
<evidence type="ECO:0000256" key="19">
    <source>
        <dbReference type="ARBA" id="ARBA00023027"/>
    </source>
</evidence>
<sequence>MSVLEDLPRDRLGIRVSSFNHDMLTKLCSLVSLIVADSCSADSLALLDSMAAKDPSLSIVSSTISSDTPHIKHLVQASQLSLGPAPGSIDIVHALTSKLVSDRPDGLFPTIVTDTQGIALGLCYSSYESILKALTTGQGVYYSRNRGIWHKGLTSGATQQLIRIDWDCDADTLRFTVIQTHPGFCHLSTRTCFGPDSGISNLAATLTHRRLHAPAGSYTKRIFDDPALLHAKILEEAQELCDATAHDDIAWEAADLIYFAMAKCIASGVSLSDVERQLDAKSKKISRRPGDAKCKFADMVASNKENIPNSVSEKTLEPTPKELLPFTMQVYKGKLSAQLSNRLIQRPIINTDEIMARVRPIVAQVRAQGDAALVELTAKFDKAQLSIDNLLERSPFDPAKMIIDANVKASIDLAFENIWKFHQAQMDNEPLVVETMPGVVCSRIARPIERVGLYVPGGTAVLPSSTLMLAIPAKVAGCSEIVIATPPRKDGTISPEIMYVAAKVGATAVLKVGGAQAIAAMAFGTATVPKVDKICGPGNQYVTAAKMIAQSDSSALLSIDMPAGPSELLVIADACSDPRYVVSDLLSQAEHGADSQVVLVAIGFKQNHLDALQQELRRQAMVLPRADVVKLALEKSYILMVDTMDEALAFSNEYAPEHLILNVDHARDLVDRIKSAGSVFLGAYSPESCGDYASGTNHTLPTYGYARMYSGVNTHTFLKHITTQELTKEGLDRLGDCVMTLAALEQLEAHRNAVAIRLMDIRRK</sequence>
<evidence type="ECO:0000256" key="6">
    <source>
        <dbReference type="ARBA" id="ARBA00005204"/>
    </source>
</evidence>
<dbReference type="InterPro" id="IPR038019">
    <property type="entry name" value="PRib_AMP_CycHydrolase_sf"/>
</dbReference>
<evidence type="ECO:0000256" key="9">
    <source>
        <dbReference type="ARBA" id="ARBA00012721"/>
    </source>
</evidence>
<keyword evidence="20" id="KW-0368">Histidine biosynthesis</keyword>
<protein>
    <recommendedName>
        <fullName evidence="11">Histidine biosynthesis trifunctional protein</fullName>
        <ecNumber evidence="10">1.1.1.23</ecNumber>
        <ecNumber evidence="9">3.5.4.19</ecNumber>
        <ecNumber evidence="8">3.6.1.31</ecNumber>
    </recommendedName>
</protein>
<dbReference type="GO" id="GO:0004399">
    <property type="term" value="F:histidinol dehydrogenase activity"/>
    <property type="evidence" value="ECO:0007669"/>
    <property type="project" value="UniProtKB-EC"/>
</dbReference>
<dbReference type="FunFam" id="1.20.5.1300:FF:000001">
    <property type="entry name" value="Histidine biosynthesis trifunctional protein"/>
    <property type="match status" value="1"/>
</dbReference>
<keyword evidence="21" id="KW-0511">Multifunctional enzyme</keyword>
<evidence type="ECO:0000256" key="16">
    <source>
        <dbReference type="ARBA" id="ARBA00022833"/>
    </source>
</evidence>
<dbReference type="GO" id="GO:0005829">
    <property type="term" value="C:cytosol"/>
    <property type="evidence" value="ECO:0007669"/>
    <property type="project" value="TreeGrafter"/>
</dbReference>
<dbReference type="eggNOG" id="KOG2697">
    <property type="taxonomic scope" value="Eukaryota"/>
</dbReference>
<proteinExistence type="inferred from homology"/>
<gene>
    <name evidence="24" type="ORF">BDEG_23508</name>
</gene>
<dbReference type="InterPro" id="IPR016161">
    <property type="entry name" value="Ald_DH/histidinol_DH"/>
</dbReference>
<keyword evidence="15" id="KW-0378">Hydrolase</keyword>
<comment type="catalytic activity">
    <reaction evidence="22">
        <text>L-histidinol + 2 NAD(+) + H2O = L-histidine + 2 NADH + 3 H(+)</text>
        <dbReference type="Rhea" id="RHEA:20641"/>
        <dbReference type="ChEBI" id="CHEBI:15377"/>
        <dbReference type="ChEBI" id="CHEBI:15378"/>
        <dbReference type="ChEBI" id="CHEBI:57540"/>
        <dbReference type="ChEBI" id="CHEBI:57595"/>
        <dbReference type="ChEBI" id="CHEBI:57699"/>
        <dbReference type="ChEBI" id="CHEBI:57945"/>
        <dbReference type="EC" id="1.1.1.23"/>
    </reaction>
</comment>
<keyword evidence="12" id="KW-0028">Amino-acid biosynthesis</keyword>
<keyword evidence="17" id="KW-0067">ATP-binding</keyword>
<evidence type="ECO:0000256" key="12">
    <source>
        <dbReference type="ARBA" id="ARBA00022605"/>
    </source>
</evidence>
<dbReference type="CDD" id="cd11546">
    <property type="entry name" value="NTP-PPase_His4"/>
    <property type="match status" value="1"/>
</dbReference>
<dbReference type="PANTHER" id="PTHR21256">
    <property type="entry name" value="HISTIDINOL DEHYDROGENASE HDH"/>
    <property type="match status" value="1"/>
</dbReference>
<dbReference type="VEuPathDB" id="FungiDB:BDEG_23508"/>
<dbReference type="InterPro" id="IPR008179">
    <property type="entry name" value="HisE"/>
</dbReference>
<evidence type="ECO:0000256" key="1">
    <source>
        <dbReference type="ARBA" id="ARBA00000024"/>
    </source>
</evidence>
<comment type="catalytic activity">
    <reaction evidence="2">
        <text>1-(5-phospho-beta-D-ribosyl)-ATP + H2O = 1-(5-phospho-beta-D-ribosyl)-5'-AMP + diphosphate + H(+)</text>
        <dbReference type="Rhea" id="RHEA:22828"/>
        <dbReference type="ChEBI" id="CHEBI:15377"/>
        <dbReference type="ChEBI" id="CHEBI:15378"/>
        <dbReference type="ChEBI" id="CHEBI:33019"/>
        <dbReference type="ChEBI" id="CHEBI:59457"/>
        <dbReference type="ChEBI" id="CHEBI:73183"/>
        <dbReference type="EC" id="3.6.1.31"/>
    </reaction>
</comment>
<dbReference type="SMR" id="A0A177WHT9"/>
<keyword evidence="13" id="KW-0479">Metal-binding</keyword>
<keyword evidence="14" id="KW-0547">Nucleotide-binding</keyword>
<dbReference type="EC" id="3.5.4.19" evidence="9"/>
<dbReference type="Gene3D" id="3.10.20.810">
    <property type="entry name" value="Phosphoribosyl-AMP cyclohydrolase"/>
    <property type="match status" value="1"/>
</dbReference>
<dbReference type="EC" id="1.1.1.23" evidence="10"/>
<evidence type="ECO:0000256" key="15">
    <source>
        <dbReference type="ARBA" id="ARBA00022801"/>
    </source>
</evidence>
<dbReference type="GO" id="GO:0005524">
    <property type="term" value="F:ATP binding"/>
    <property type="evidence" value="ECO:0007669"/>
    <property type="project" value="UniProtKB-KW"/>
</dbReference>
<dbReference type="FunFam" id="1.10.287.1080:FF:000002">
    <property type="entry name" value="Histidine biosynthesis bifunctional protein HisIE"/>
    <property type="match status" value="1"/>
</dbReference>
<dbReference type="SUPFAM" id="SSF101386">
    <property type="entry name" value="all-alpha NTP pyrophosphatases"/>
    <property type="match status" value="1"/>
</dbReference>
<comment type="similarity">
    <text evidence="7">In the C-terminal section; belongs to the histidinol dehydrogenase family.</text>
</comment>
<dbReference type="NCBIfam" id="TIGR03188">
    <property type="entry name" value="histidine_hisI"/>
    <property type="match status" value="1"/>
</dbReference>
<dbReference type="FunFam" id="3.10.20.810:FF:000002">
    <property type="entry name" value="Histidine biosynthesis trifunctional protein"/>
    <property type="match status" value="1"/>
</dbReference>
<dbReference type="Pfam" id="PF01502">
    <property type="entry name" value="PRA-CH"/>
    <property type="match status" value="1"/>
</dbReference>
<dbReference type="SUPFAM" id="SSF53720">
    <property type="entry name" value="ALDH-like"/>
    <property type="match status" value="1"/>
</dbReference>
<dbReference type="InterPro" id="IPR001692">
    <property type="entry name" value="Histidinol_DH_CS"/>
</dbReference>
<accession>A0A177WHT9</accession>
<evidence type="ECO:0000259" key="23">
    <source>
        <dbReference type="Pfam" id="PF01502"/>
    </source>
</evidence>
<dbReference type="OrthoDB" id="1703565at2759"/>
<evidence type="ECO:0000256" key="21">
    <source>
        <dbReference type="ARBA" id="ARBA00023268"/>
    </source>
</evidence>
<reference evidence="24 25" key="2">
    <citation type="submission" date="2016-05" db="EMBL/GenBank/DDBJ databases">
        <title>Lineage-specific infection strategies underlie the spectrum of fungal disease in amphibians.</title>
        <authorList>
            <person name="Cuomo C.A."/>
            <person name="Farrer R.A."/>
            <person name="James T."/>
            <person name="Longcore J."/>
            <person name="Birren B."/>
        </authorList>
    </citation>
    <scope>NUCLEOTIDE SEQUENCE [LARGE SCALE GENOMIC DNA]</scope>
    <source>
        <strain evidence="24 25">JEL423</strain>
    </source>
</reference>
<keyword evidence="18" id="KW-0560">Oxidoreductase</keyword>
<keyword evidence="19" id="KW-0520">NAD</keyword>